<keyword evidence="2" id="KW-1185">Reference proteome</keyword>
<dbReference type="AlphaFoldDB" id="A0A5Q4ZHI8"/>
<dbReference type="KEGG" id="pdio:PDMSB3_0054"/>
<sequence length="62" mass="6466">MIALVVVLRGVALAAVRPVLMGLFMHVGMAVVPVGTGFRPFETVGFGVVGLTHGGFLVRFVV</sequence>
<evidence type="ECO:0000313" key="2">
    <source>
        <dbReference type="Proteomes" id="UP000325811"/>
    </source>
</evidence>
<protein>
    <submittedName>
        <fullName evidence="1">Uncharacterized protein</fullName>
    </submittedName>
</protein>
<dbReference type="RefSeq" id="WP_035517794.1">
    <property type="nucleotide sequence ID" value="NZ_LR699553.1"/>
</dbReference>
<organism evidence="1 2">
    <name type="scientific">Paraburkholderia dioscoreae</name>
    <dbReference type="NCBI Taxonomy" id="2604047"/>
    <lineage>
        <taxon>Bacteria</taxon>
        <taxon>Pseudomonadati</taxon>
        <taxon>Pseudomonadota</taxon>
        <taxon>Betaproteobacteria</taxon>
        <taxon>Burkholderiales</taxon>
        <taxon>Burkholderiaceae</taxon>
        <taxon>Paraburkholderia</taxon>
    </lineage>
</organism>
<accession>A0A5Q4ZHI8</accession>
<reference evidence="1 2" key="1">
    <citation type="submission" date="2019-08" db="EMBL/GenBank/DDBJ databases">
        <authorList>
            <person name="Herpell B J."/>
        </authorList>
    </citation>
    <scope>NUCLEOTIDE SEQUENCE [LARGE SCALE GENOMIC DNA]</scope>
    <source>
        <strain evidence="2">Msb3</strain>
    </source>
</reference>
<evidence type="ECO:0000313" key="1">
    <source>
        <dbReference type="EMBL" id="VVD26516.1"/>
    </source>
</evidence>
<dbReference type="EMBL" id="LR699553">
    <property type="protein sequence ID" value="VVD26516.1"/>
    <property type="molecule type" value="Genomic_DNA"/>
</dbReference>
<proteinExistence type="predicted"/>
<gene>
    <name evidence="1" type="ORF">PDMSB3_0054</name>
</gene>
<name>A0A5Q4ZHI8_9BURK</name>
<dbReference type="Proteomes" id="UP000325811">
    <property type="component" value="Chromosome I"/>
</dbReference>